<name>A0A6J2X5Q1_SITOR</name>
<sequence>MFKLVENAYMAVLEKERAERMELEKSRQINQQLKEKLMLLESERDDLREKFRQNEVIIVDKKNELNNLLEELQKERRANLEQSQRLQICREQIESINQFIKELKPIKEQLDFKSNVTECLHELLVKTKLRIAESDDLLQELHDHYTALEYDVEKSKDIYYKGINQWQDEFLAARLREADVNLEFDKLKRDIATIKYDLEERRLIREATEQMQGKTSKTNRDSLRKKDKTHEMIIDEDERLTGIILDSLNEIDHLKHQLKKLEDQKDDCEKKIKSNEEIKQQLREVRRSIWLREFENNQKIENLREKYQKLSDQMTKELSKIQENIEEKDLAIGRIEEKIKNLEILNDSMETNMMTDNLTEDAAEKLEEERNSLENEFLFQIERLKKS</sequence>
<evidence type="ECO:0000313" key="3">
    <source>
        <dbReference type="RefSeq" id="XP_030746508.1"/>
    </source>
</evidence>
<dbReference type="GeneID" id="115875232"/>
<keyword evidence="2" id="KW-1185">Reference proteome</keyword>
<dbReference type="AlphaFoldDB" id="A0A6J2X5Q1"/>
<dbReference type="OrthoDB" id="6761389at2759"/>
<dbReference type="KEGG" id="soy:115875232"/>
<dbReference type="RefSeq" id="XP_030746508.1">
    <property type="nucleotide sequence ID" value="XM_030890648.1"/>
</dbReference>
<accession>A0A6J2X5Q1</accession>
<keyword evidence="1" id="KW-0175">Coiled coil</keyword>
<feature type="coiled-coil region" evidence="1">
    <location>
        <begin position="23"/>
        <end position="85"/>
    </location>
</feature>
<dbReference type="Proteomes" id="UP000504635">
    <property type="component" value="Unplaced"/>
</dbReference>
<evidence type="ECO:0000256" key="1">
    <source>
        <dbReference type="SAM" id="Coils"/>
    </source>
</evidence>
<evidence type="ECO:0000313" key="2">
    <source>
        <dbReference type="Proteomes" id="UP000504635"/>
    </source>
</evidence>
<gene>
    <name evidence="3" type="primary">LOC115875232</name>
</gene>
<proteinExistence type="predicted"/>
<reference evidence="3" key="1">
    <citation type="submission" date="2025-08" db="UniProtKB">
        <authorList>
            <consortium name="RefSeq"/>
        </authorList>
    </citation>
    <scope>IDENTIFICATION</scope>
    <source>
        <tissue evidence="3">Gonads</tissue>
    </source>
</reference>
<organism evidence="2 3">
    <name type="scientific">Sitophilus oryzae</name>
    <name type="common">Rice weevil</name>
    <name type="synonym">Curculio oryzae</name>
    <dbReference type="NCBI Taxonomy" id="7048"/>
    <lineage>
        <taxon>Eukaryota</taxon>
        <taxon>Metazoa</taxon>
        <taxon>Ecdysozoa</taxon>
        <taxon>Arthropoda</taxon>
        <taxon>Hexapoda</taxon>
        <taxon>Insecta</taxon>
        <taxon>Pterygota</taxon>
        <taxon>Neoptera</taxon>
        <taxon>Endopterygota</taxon>
        <taxon>Coleoptera</taxon>
        <taxon>Polyphaga</taxon>
        <taxon>Cucujiformia</taxon>
        <taxon>Curculionidae</taxon>
        <taxon>Dryophthorinae</taxon>
        <taxon>Sitophilus</taxon>
    </lineage>
</organism>
<feature type="coiled-coil region" evidence="1">
    <location>
        <begin position="244"/>
        <end position="383"/>
    </location>
</feature>
<dbReference type="InParanoid" id="A0A6J2X5Q1"/>
<protein>
    <submittedName>
        <fullName evidence="3">Structural maintenance of chromosomes protein 3-like isoform X1</fullName>
    </submittedName>
</protein>